<evidence type="ECO:0000313" key="3">
    <source>
        <dbReference type="Proteomes" id="UP000828390"/>
    </source>
</evidence>
<proteinExistence type="predicted"/>
<feature type="transmembrane region" description="Helical" evidence="1">
    <location>
        <begin position="6"/>
        <end position="23"/>
    </location>
</feature>
<name>A0A9D4H7H0_DREPO</name>
<reference evidence="2" key="2">
    <citation type="submission" date="2020-11" db="EMBL/GenBank/DDBJ databases">
        <authorList>
            <person name="McCartney M.A."/>
            <person name="Auch B."/>
            <person name="Kono T."/>
            <person name="Mallez S."/>
            <person name="Becker A."/>
            <person name="Gohl D.M."/>
            <person name="Silverstein K.A.T."/>
            <person name="Koren S."/>
            <person name="Bechman K.B."/>
            <person name="Herman A."/>
            <person name="Abrahante J.E."/>
            <person name="Garbe J."/>
        </authorList>
    </citation>
    <scope>NUCLEOTIDE SEQUENCE</scope>
    <source>
        <strain evidence="2">Duluth1</strain>
        <tissue evidence="2">Whole animal</tissue>
    </source>
</reference>
<reference evidence="2" key="1">
    <citation type="journal article" date="2019" name="bioRxiv">
        <title>The Genome of the Zebra Mussel, Dreissena polymorpha: A Resource for Invasive Species Research.</title>
        <authorList>
            <person name="McCartney M.A."/>
            <person name="Auch B."/>
            <person name="Kono T."/>
            <person name="Mallez S."/>
            <person name="Zhang Y."/>
            <person name="Obille A."/>
            <person name="Becker A."/>
            <person name="Abrahante J.E."/>
            <person name="Garbe J."/>
            <person name="Badalamenti J.P."/>
            <person name="Herman A."/>
            <person name="Mangelson H."/>
            <person name="Liachko I."/>
            <person name="Sullivan S."/>
            <person name="Sone E.D."/>
            <person name="Koren S."/>
            <person name="Silverstein K.A.T."/>
            <person name="Beckman K.B."/>
            <person name="Gohl D.M."/>
        </authorList>
    </citation>
    <scope>NUCLEOTIDE SEQUENCE</scope>
    <source>
        <strain evidence="2">Duluth1</strain>
        <tissue evidence="2">Whole animal</tissue>
    </source>
</reference>
<keyword evidence="1" id="KW-0472">Membrane</keyword>
<dbReference type="EMBL" id="JAIWYP010000005">
    <property type="protein sequence ID" value="KAH3828883.1"/>
    <property type="molecule type" value="Genomic_DNA"/>
</dbReference>
<keyword evidence="1" id="KW-1133">Transmembrane helix</keyword>
<gene>
    <name evidence="2" type="ORF">DPMN_130867</name>
</gene>
<protein>
    <submittedName>
        <fullName evidence="2">Uncharacterized protein</fullName>
    </submittedName>
</protein>
<dbReference type="AlphaFoldDB" id="A0A9D4H7H0"/>
<accession>A0A9D4H7H0</accession>
<keyword evidence="1" id="KW-0812">Transmembrane</keyword>
<comment type="caution">
    <text evidence="2">The sequence shown here is derived from an EMBL/GenBank/DDBJ whole genome shotgun (WGS) entry which is preliminary data.</text>
</comment>
<evidence type="ECO:0000256" key="1">
    <source>
        <dbReference type="SAM" id="Phobius"/>
    </source>
</evidence>
<keyword evidence="3" id="KW-1185">Reference proteome</keyword>
<evidence type="ECO:0000313" key="2">
    <source>
        <dbReference type="EMBL" id="KAH3828883.1"/>
    </source>
</evidence>
<sequence length="82" mass="9554">MIIGCGVGALLLIVSVVVFIIIIERQRRRAMYRNRHSLTMTINPWTQMLPYKKYPGVWPQKIETFTTQICTLKCVQSLRKSN</sequence>
<dbReference type="Proteomes" id="UP000828390">
    <property type="component" value="Unassembled WGS sequence"/>
</dbReference>
<organism evidence="2 3">
    <name type="scientific">Dreissena polymorpha</name>
    <name type="common">Zebra mussel</name>
    <name type="synonym">Mytilus polymorpha</name>
    <dbReference type="NCBI Taxonomy" id="45954"/>
    <lineage>
        <taxon>Eukaryota</taxon>
        <taxon>Metazoa</taxon>
        <taxon>Spiralia</taxon>
        <taxon>Lophotrochozoa</taxon>
        <taxon>Mollusca</taxon>
        <taxon>Bivalvia</taxon>
        <taxon>Autobranchia</taxon>
        <taxon>Heteroconchia</taxon>
        <taxon>Euheterodonta</taxon>
        <taxon>Imparidentia</taxon>
        <taxon>Neoheterodontei</taxon>
        <taxon>Myida</taxon>
        <taxon>Dreissenoidea</taxon>
        <taxon>Dreissenidae</taxon>
        <taxon>Dreissena</taxon>
    </lineage>
</organism>